<feature type="region of interest" description="Disordered" evidence="2">
    <location>
        <begin position="1"/>
        <end position="223"/>
    </location>
</feature>
<gene>
    <name evidence="5" type="ORF">ABLG96_18790</name>
</gene>
<accession>A0AAU8DLT5</accession>
<reference evidence="5" key="1">
    <citation type="submission" date="2024-05" db="EMBL/GenBank/DDBJ databases">
        <authorList>
            <person name="Cai S.Y."/>
            <person name="Jin L.M."/>
            <person name="Li H.R."/>
        </authorList>
    </citation>
    <scope>NUCLEOTIDE SEQUENCE</scope>
    <source>
        <strain evidence="5">A5-74</strain>
    </source>
</reference>
<dbReference type="InterPro" id="IPR027381">
    <property type="entry name" value="LytR/CpsA/Psr_C"/>
</dbReference>
<feature type="region of interest" description="Disordered" evidence="2">
    <location>
        <begin position="833"/>
        <end position="881"/>
    </location>
</feature>
<dbReference type="RefSeq" id="WP_353648842.1">
    <property type="nucleotide sequence ID" value="NZ_CP159218.1"/>
</dbReference>
<evidence type="ECO:0000259" key="4">
    <source>
        <dbReference type="Pfam" id="PF13399"/>
    </source>
</evidence>
<feature type="domain" description="LytR/CpsA/Psr regulator C-terminal" evidence="4">
    <location>
        <begin position="740"/>
        <end position="826"/>
    </location>
</feature>
<dbReference type="Gene3D" id="3.40.630.190">
    <property type="entry name" value="LCP protein"/>
    <property type="match status" value="1"/>
</dbReference>
<feature type="compositionally biased region" description="Basic and acidic residues" evidence="2">
    <location>
        <begin position="21"/>
        <end position="40"/>
    </location>
</feature>
<proteinExistence type="inferred from homology"/>
<organism evidence="5">
    <name type="scientific">Nakamurella sp. A5-74</name>
    <dbReference type="NCBI Taxonomy" id="3158264"/>
    <lineage>
        <taxon>Bacteria</taxon>
        <taxon>Bacillati</taxon>
        <taxon>Actinomycetota</taxon>
        <taxon>Actinomycetes</taxon>
        <taxon>Nakamurellales</taxon>
        <taxon>Nakamurellaceae</taxon>
        <taxon>Nakamurella</taxon>
    </lineage>
</organism>
<dbReference type="PANTHER" id="PTHR33392:SF6">
    <property type="entry name" value="POLYISOPRENYL-TEICHOIC ACID--PEPTIDOGLYCAN TEICHOIC ACID TRANSFERASE TAGU"/>
    <property type="match status" value="1"/>
</dbReference>
<evidence type="ECO:0000259" key="3">
    <source>
        <dbReference type="Pfam" id="PF03816"/>
    </source>
</evidence>
<dbReference type="InterPro" id="IPR050922">
    <property type="entry name" value="LytR/CpsA/Psr_CW_biosynth"/>
</dbReference>
<name>A0AAU8DLT5_9ACTN</name>
<feature type="compositionally biased region" description="Polar residues" evidence="2">
    <location>
        <begin position="414"/>
        <end position="427"/>
    </location>
</feature>
<evidence type="ECO:0000313" key="5">
    <source>
        <dbReference type="EMBL" id="XCG63227.1"/>
    </source>
</evidence>
<feature type="domain" description="Cell envelope-related transcriptional attenuator" evidence="3">
    <location>
        <begin position="429"/>
        <end position="596"/>
    </location>
</feature>
<feature type="region of interest" description="Disordered" evidence="2">
    <location>
        <begin position="290"/>
        <end position="321"/>
    </location>
</feature>
<dbReference type="NCBIfam" id="TIGR00350">
    <property type="entry name" value="lytR_cpsA_psr"/>
    <property type="match status" value="1"/>
</dbReference>
<dbReference type="AlphaFoldDB" id="A0AAU8DLT5"/>
<feature type="compositionally biased region" description="Polar residues" evidence="2">
    <location>
        <begin position="91"/>
        <end position="104"/>
    </location>
</feature>
<dbReference type="EMBL" id="CP159218">
    <property type="protein sequence ID" value="XCG63227.1"/>
    <property type="molecule type" value="Genomic_DNA"/>
</dbReference>
<sequence length="900" mass="93730">MTEPPRPTDPGTGSDGSAPWERPRRWGDRGLDSTRVDDLLAKLGTNGDEVTGRRSRRRQAQSEPASPDRSDYPTEEVGPISAGDLIAALGETSTVETSGATPQEQPEHQQAVGDPATSDPADLPTPAAVGTQSAPEAAVRADPTPADPTPADPSPADPSPTEQFPTEQFSTEQLPVEQRVERPPTLALQPPNRSIPAATASPVTDDPDDRFAVAPLGDSGPAMYRAQDAVDQGIDPAAIVRDVQEHDTSVAPVEQASDHPADDTPTIALPQYYDDVAAIRASLLGAQPGAAGAMAGGPPMPPRGPNRSVRSGGGDGEDDRRSNRGFLVAGRSIIAAIAVIVLLYSGYQWRNFEAADAGLARNRDVDITLPSNTAPNAPTNTRPTTVVNSQGVKTVMYPPENILLLGSDSRAGDNGNSGNSDASTEDSANSDTIMIAHISGDRQTVSIISFPRYLDIAAPTCKTWDFKTRKLSNHTQPVTKTSRWRISNAYAVGGPACAVAAVTKATGIHIDRVIDIDFSGFQAMVDALDGVTVNVCRPIIDAELHTVVESGGVQVIHGVQALNLVRARKVEGDSSGTDGRMRRQQVVLSAMLRQLTSAGTLLNPVELNAFLTAFFNNTHTVNVTLDSLILIAKQLGNLEPGKVNFYSIPHHPSPTKEDWDELDPSADAIFAAIRADERLPAFTTKDTDTGDTGASSSSPSSRSPSSTSAASTRTSASSSRATPTSTTSAAPQTLTVDPAQVDLQVVNETGRVGVAGVAMEALNAGGFQITADDLLRPDEVTVATTVEYSAANRDAALMVAASVPNSRLVAVDGLGKRVRLVLGSSFNGTISPAAVGDPVPEPFRTTPAAPSTTPTSIAPSTPKSAGAATSRSTAPSTTPTTAAIDTSNVQAVNAGDATCA</sequence>
<comment type="similarity">
    <text evidence="1">Belongs to the LytR/CpsA/Psr (LCP) family.</text>
</comment>
<protein>
    <submittedName>
        <fullName evidence="5">LCP family protein</fullName>
    </submittedName>
</protein>
<dbReference type="PANTHER" id="PTHR33392">
    <property type="entry name" value="POLYISOPRENYL-TEICHOIC ACID--PEPTIDOGLYCAN TEICHOIC ACID TRANSFERASE TAGU"/>
    <property type="match status" value="1"/>
</dbReference>
<feature type="compositionally biased region" description="Low complexity" evidence="2">
    <location>
        <begin position="845"/>
        <end position="881"/>
    </location>
</feature>
<evidence type="ECO:0000256" key="2">
    <source>
        <dbReference type="SAM" id="MobiDB-lite"/>
    </source>
</evidence>
<feature type="compositionally biased region" description="Pro residues" evidence="2">
    <location>
        <begin position="145"/>
        <end position="158"/>
    </location>
</feature>
<dbReference type="Pfam" id="PF03816">
    <property type="entry name" value="LytR_cpsA_psr"/>
    <property type="match status" value="1"/>
</dbReference>
<evidence type="ECO:0000256" key="1">
    <source>
        <dbReference type="ARBA" id="ARBA00006068"/>
    </source>
</evidence>
<feature type="compositionally biased region" description="Polar residues" evidence="2">
    <location>
        <begin position="162"/>
        <end position="173"/>
    </location>
</feature>
<feature type="region of interest" description="Disordered" evidence="2">
    <location>
        <begin position="680"/>
        <end position="735"/>
    </location>
</feature>
<dbReference type="InterPro" id="IPR004474">
    <property type="entry name" value="LytR_CpsA_psr"/>
</dbReference>
<feature type="compositionally biased region" description="Low complexity" evidence="2">
    <location>
        <begin position="690"/>
        <end position="731"/>
    </location>
</feature>
<feature type="region of interest" description="Disordered" evidence="2">
    <location>
        <begin position="406"/>
        <end position="427"/>
    </location>
</feature>
<dbReference type="Pfam" id="PF13399">
    <property type="entry name" value="LytR_C"/>
    <property type="match status" value="1"/>
</dbReference>